<comment type="pathway">
    <text evidence="2 6">One-carbon metabolism; tetrahydrofolate interconversion.</text>
</comment>
<organism evidence="7 8">
    <name type="scientific">Anaerovirgula multivorans</name>
    <dbReference type="NCBI Taxonomy" id="312168"/>
    <lineage>
        <taxon>Bacteria</taxon>
        <taxon>Bacillati</taxon>
        <taxon>Bacillota</taxon>
        <taxon>Clostridia</taxon>
        <taxon>Peptostreptococcales</taxon>
        <taxon>Natronincolaceae</taxon>
        <taxon>Anaerovirgula</taxon>
    </lineage>
</organism>
<dbReference type="GO" id="GO:0004489">
    <property type="term" value="F:methylenetetrahydrofolate reductase [NAD(P)H] activity"/>
    <property type="evidence" value="ECO:0007669"/>
    <property type="project" value="InterPro"/>
</dbReference>
<keyword evidence="4 6" id="KW-0274">FAD</keyword>
<sequence length="67" mass="7388">MPAVNSKQIRRVVSLCGAKIPHDLEALLVKYENDDASMFSAGIDYACKQIDGLIRHGIDGLHNYSKT</sequence>
<name>A0A239CYE3_9FIRM</name>
<evidence type="ECO:0000313" key="7">
    <source>
        <dbReference type="EMBL" id="SNS25266.1"/>
    </source>
</evidence>
<dbReference type="OrthoDB" id="9812555at2"/>
<dbReference type="InterPro" id="IPR003171">
    <property type="entry name" value="Mehydrof_redctse-like"/>
</dbReference>
<dbReference type="Gene3D" id="3.20.20.220">
    <property type="match status" value="1"/>
</dbReference>
<keyword evidence="3 6" id="KW-0285">Flavoprotein</keyword>
<proteinExistence type="inferred from homology"/>
<protein>
    <recommendedName>
        <fullName evidence="6">Methylenetetrahydrofolate reductase</fullName>
    </recommendedName>
</protein>
<evidence type="ECO:0000313" key="8">
    <source>
        <dbReference type="Proteomes" id="UP000198304"/>
    </source>
</evidence>
<keyword evidence="8" id="KW-1185">Reference proteome</keyword>
<dbReference type="InterPro" id="IPR029041">
    <property type="entry name" value="FAD-linked_oxidoreductase-like"/>
</dbReference>
<dbReference type="EMBL" id="FZOJ01000006">
    <property type="protein sequence ID" value="SNS25266.1"/>
    <property type="molecule type" value="Genomic_DNA"/>
</dbReference>
<dbReference type="GO" id="GO:0006555">
    <property type="term" value="P:methionine metabolic process"/>
    <property type="evidence" value="ECO:0007669"/>
    <property type="project" value="InterPro"/>
</dbReference>
<reference evidence="8" key="1">
    <citation type="submission" date="2017-06" db="EMBL/GenBank/DDBJ databases">
        <authorList>
            <person name="Varghese N."/>
            <person name="Submissions S."/>
        </authorList>
    </citation>
    <scope>NUCLEOTIDE SEQUENCE [LARGE SCALE GENOMIC DNA]</scope>
    <source>
        <strain evidence="8">SCA</strain>
    </source>
</reference>
<comment type="similarity">
    <text evidence="6">Belongs to the methylenetetrahydrofolate reductase family.</text>
</comment>
<dbReference type="SUPFAM" id="SSF51730">
    <property type="entry name" value="FAD-linked oxidoreductase"/>
    <property type="match status" value="1"/>
</dbReference>
<evidence type="ECO:0000256" key="3">
    <source>
        <dbReference type="ARBA" id="ARBA00022630"/>
    </source>
</evidence>
<dbReference type="GO" id="GO:0035999">
    <property type="term" value="P:tetrahydrofolate interconversion"/>
    <property type="evidence" value="ECO:0007669"/>
    <property type="project" value="UniProtKB-UniPathway"/>
</dbReference>
<evidence type="ECO:0000256" key="4">
    <source>
        <dbReference type="ARBA" id="ARBA00022827"/>
    </source>
</evidence>
<dbReference type="Proteomes" id="UP000198304">
    <property type="component" value="Unassembled WGS sequence"/>
</dbReference>
<dbReference type="RefSeq" id="WP_089282468.1">
    <property type="nucleotide sequence ID" value="NZ_FZOJ01000006.1"/>
</dbReference>
<dbReference type="UniPathway" id="UPA00193"/>
<dbReference type="Pfam" id="PF02219">
    <property type="entry name" value="MTHFR"/>
    <property type="match status" value="1"/>
</dbReference>
<evidence type="ECO:0000256" key="1">
    <source>
        <dbReference type="ARBA" id="ARBA00001974"/>
    </source>
</evidence>
<evidence type="ECO:0000256" key="6">
    <source>
        <dbReference type="RuleBase" id="RU003862"/>
    </source>
</evidence>
<accession>A0A239CYE3</accession>
<dbReference type="AlphaFoldDB" id="A0A239CYE3"/>
<gene>
    <name evidence="7" type="ORF">SAMN05446037_1006235</name>
</gene>
<keyword evidence="5 6" id="KW-0560">Oxidoreductase</keyword>
<evidence type="ECO:0000256" key="2">
    <source>
        <dbReference type="ARBA" id="ARBA00004777"/>
    </source>
</evidence>
<comment type="cofactor">
    <cofactor evidence="1 6">
        <name>FAD</name>
        <dbReference type="ChEBI" id="CHEBI:57692"/>
    </cofactor>
</comment>
<evidence type="ECO:0000256" key="5">
    <source>
        <dbReference type="ARBA" id="ARBA00023002"/>
    </source>
</evidence>